<dbReference type="HAMAP" id="MF_01270">
    <property type="entry name" value="AnhMurNAc_kinase"/>
    <property type="match status" value="1"/>
</dbReference>
<comment type="pathway">
    <text evidence="2">Cell wall biogenesis; peptidoglycan recycling.</text>
</comment>
<dbReference type="GO" id="GO:0005524">
    <property type="term" value="F:ATP binding"/>
    <property type="evidence" value="ECO:0007669"/>
    <property type="project" value="UniProtKB-UniRule"/>
</dbReference>
<dbReference type="OrthoDB" id="9763949at2"/>
<evidence type="ECO:0000313" key="4">
    <source>
        <dbReference type="EMBL" id="EIM25018.1"/>
    </source>
</evidence>
<dbReference type="InterPro" id="IPR043129">
    <property type="entry name" value="ATPase_NBD"/>
</dbReference>
<dbReference type="NCBIfam" id="NF007141">
    <property type="entry name" value="PRK09585.1-5"/>
    <property type="match status" value="1"/>
</dbReference>
<gene>
    <name evidence="2" type="primary">anmK</name>
    <name evidence="4" type="ORF">MicloDRAFT_00057380</name>
</gene>
<comment type="function">
    <text evidence="2">Catalyzes the specific phosphorylation of 1,6-anhydro-N-acetylmuramic acid (anhMurNAc) with the simultaneous cleavage of the 1,6-anhydro ring, generating MurNAc-6-P. Is required for the utilization of anhMurNAc either imported from the medium or derived from its own cell wall murein, and thus plays a role in cell wall recycling.</text>
</comment>
<comment type="similarity">
    <text evidence="2">Belongs to the anhydro-N-acetylmuramic acid kinase family.</text>
</comment>
<dbReference type="GO" id="GO:0009254">
    <property type="term" value="P:peptidoglycan turnover"/>
    <property type="evidence" value="ECO:0007669"/>
    <property type="project" value="UniProtKB-UniRule"/>
</dbReference>
<feature type="binding site" evidence="2">
    <location>
        <begin position="15"/>
        <end position="22"/>
    </location>
    <ligand>
        <name>ATP</name>
        <dbReference type="ChEBI" id="CHEBI:30616"/>
    </ligand>
</feature>
<dbReference type="EMBL" id="JH660647">
    <property type="protein sequence ID" value="EIM25018.1"/>
    <property type="molecule type" value="Genomic_DNA"/>
</dbReference>
<dbReference type="GO" id="GO:0016773">
    <property type="term" value="F:phosphotransferase activity, alcohol group as acceptor"/>
    <property type="evidence" value="ECO:0007669"/>
    <property type="project" value="UniProtKB-UniRule"/>
</dbReference>
<comment type="pathway">
    <text evidence="2">Amino-sugar metabolism; 1,6-anhydro-N-acetylmuramate degradation.</text>
</comment>
<dbReference type="SUPFAM" id="SSF53067">
    <property type="entry name" value="Actin-like ATPase domain"/>
    <property type="match status" value="1"/>
</dbReference>
<dbReference type="InterPro" id="IPR005338">
    <property type="entry name" value="Anhydro_N_Ac-Mur_kinase"/>
</dbReference>
<dbReference type="Gene3D" id="3.30.420.40">
    <property type="match status" value="2"/>
</dbReference>
<evidence type="ECO:0000256" key="3">
    <source>
        <dbReference type="SAM" id="MobiDB-lite"/>
    </source>
</evidence>
<evidence type="ECO:0000313" key="5">
    <source>
        <dbReference type="Proteomes" id="UP000003947"/>
    </source>
</evidence>
<keyword evidence="5" id="KW-1185">Reference proteome</keyword>
<dbReference type="GO" id="GO:0097175">
    <property type="term" value="P:1,6-anhydro-N-acetyl-beta-muramic acid catabolic process"/>
    <property type="evidence" value="ECO:0007669"/>
    <property type="project" value="UniProtKB-UniRule"/>
</dbReference>
<dbReference type="HOGENOM" id="CLU_038782_3_0_5"/>
<reference evidence="4 5" key="1">
    <citation type="submission" date="2012-02" db="EMBL/GenBank/DDBJ databases">
        <title>Improved High-Quality Draft sequence of Microvirga sp. WSM3557.</title>
        <authorList>
            <consortium name="US DOE Joint Genome Institute"/>
            <person name="Lucas S."/>
            <person name="Han J."/>
            <person name="Lapidus A."/>
            <person name="Cheng J.-F."/>
            <person name="Goodwin L."/>
            <person name="Pitluck S."/>
            <person name="Peters L."/>
            <person name="Zhang X."/>
            <person name="Detter J.C."/>
            <person name="Han C."/>
            <person name="Tapia R."/>
            <person name="Land M."/>
            <person name="Hauser L."/>
            <person name="Kyrpides N."/>
            <person name="Ivanova N."/>
            <person name="Pagani I."/>
            <person name="Brau L."/>
            <person name="Yates R."/>
            <person name="O'Hara G."/>
            <person name="Rui T."/>
            <person name="Howieson J."/>
            <person name="Reeve W."/>
            <person name="Woyke T."/>
        </authorList>
    </citation>
    <scope>NUCLEOTIDE SEQUENCE [LARGE SCALE GENOMIC DNA]</scope>
    <source>
        <strain evidence="4 5">WSM3557</strain>
    </source>
</reference>
<protein>
    <recommendedName>
        <fullName evidence="2">Anhydro-N-acetylmuramic acid kinase</fullName>
        <ecNumber evidence="2">2.7.1.170</ecNumber>
    </recommendedName>
    <alternativeName>
        <fullName evidence="2">AnhMurNAc kinase</fullName>
    </alternativeName>
</protein>
<keyword evidence="2" id="KW-0547">Nucleotide-binding</keyword>
<name>I4YM26_9HYPH</name>
<keyword evidence="1 2" id="KW-0119">Carbohydrate metabolism</keyword>
<dbReference type="UniPathway" id="UPA00544"/>
<dbReference type="GO" id="GO:0006040">
    <property type="term" value="P:amino sugar metabolic process"/>
    <property type="evidence" value="ECO:0007669"/>
    <property type="project" value="InterPro"/>
</dbReference>
<proteinExistence type="inferred from homology"/>
<dbReference type="Pfam" id="PF03702">
    <property type="entry name" value="AnmK"/>
    <property type="match status" value="1"/>
</dbReference>
<dbReference type="PATRIC" id="fig|864069.3.peg.6159"/>
<keyword evidence="2" id="KW-0418">Kinase</keyword>
<feature type="region of interest" description="Disordered" evidence="3">
    <location>
        <begin position="346"/>
        <end position="365"/>
    </location>
</feature>
<keyword evidence="2" id="KW-0067">ATP-binding</keyword>
<dbReference type="UniPathway" id="UPA00343"/>
<dbReference type="EC" id="2.7.1.170" evidence="2"/>
<organism evidence="4 5">
    <name type="scientific">Microvirga lotononidis</name>
    <dbReference type="NCBI Taxonomy" id="864069"/>
    <lineage>
        <taxon>Bacteria</taxon>
        <taxon>Pseudomonadati</taxon>
        <taxon>Pseudomonadota</taxon>
        <taxon>Alphaproteobacteria</taxon>
        <taxon>Hyphomicrobiales</taxon>
        <taxon>Methylobacteriaceae</taxon>
        <taxon>Microvirga</taxon>
    </lineage>
</organism>
<sequence length="365" mass="39257">MSQRPLVKAIGVISGTSMDGIDVSVVDTDGDTVVKPGPGRTFSYPEDLRKTLQTLIAQPERAQSEPLEDLERAVTDAHIAAIRRFMSETGISTGDVSLIGFHGQTVYHRPEVRFTRQLGLGDRVAAALGIDTVYRFRHADVASGGEGAPFVPLYHRALASGLAQPLMILNLGGVGNVTYIDRDTVIAFDTGPASALLDDFILRRRGLSFDENGQLAASGKADAKLVMEFMLNPFFDRPAPKSLDRQDFHARAKGVETLSDADGAATLAEFTIQSVIASLRHVPGAPQRWLVTGGGRRNAHFMKRLHAELRVPVDPVEAVGWDGDFLEAQAFGYLAVRSTLGLPLSLPTTTGVPHPMPGGELNRAA</sequence>
<dbReference type="PANTHER" id="PTHR30605:SF0">
    <property type="entry name" value="ANHYDRO-N-ACETYLMURAMIC ACID KINASE"/>
    <property type="match status" value="1"/>
</dbReference>
<evidence type="ECO:0000256" key="1">
    <source>
        <dbReference type="ARBA" id="ARBA00023277"/>
    </source>
</evidence>
<evidence type="ECO:0000256" key="2">
    <source>
        <dbReference type="HAMAP-Rule" id="MF_01270"/>
    </source>
</evidence>
<dbReference type="eggNOG" id="COG2377">
    <property type="taxonomic scope" value="Bacteria"/>
</dbReference>
<keyword evidence="2" id="KW-0808">Transferase</keyword>
<dbReference type="AlphaFoldDB" id="I4YM26"/>
<dbReference type="Proteomes" id="UP000003947">
    <property type="component" value="Unassembled WGS sequence"/>
</dbReference>
<accession>I4YM26</accession>
<dbReference type="STRING" id="864069.MicloDRAFT_00057380"/>
<comment type="catalytic activity">
    <reaction evidence="2">
        <text>1,6-anhydro-N-acetyl-beta-muramate + ATP + H2O = N-acetyl-D-muramate 6-phosphate + ADP + H(+)</text>
        <dbReference type="Rhea" id="RHEA:24952"/>
        <dbReference type="ChEBI" id="CHEBI:15377"/>
        <dbReference type="ChEBI" id="CHEBI:15378"/>
        <dbReference type="ChEBI" id="CHEBI:30616"/>
        <dbReference type="ChEBI" id="CHEBI:58690"/>
        <dbReference type="ChEBI" id="CHEBI:58722"/>
        <dbReference type="ChEBI" id="CHEBI:456216"/>
        <dbReference type="EC" id="2.7.1.170"/>
    </reaction>
</comment>
<dbReference type="PANTHER" id="PTHR30605">
    <property type="entry name" value="ANHYDRO-N-ACETYLMURAMIC ACID KINASE"/>
    <property type="match status" value="1"/>
</dbReference>
<dbReference type="RefSeq" id="WP_009493223.1">
    <property type="nucleotide sequence ID" value="NZ_CP141048.1"/>
</dbReference>
<dbReference type="GO" id="GO:0016301">
    <property type="term" value="F:kinase activity"/>
    <property type="evidence" value="ECO:0007669"/>
    <property type="project" value="UniProtKB-KW"/>
</dbReference>